<dbReference type="InterPro" id="IPR036390">
    <property type="entry name" value="WH_DNA-bd_sf"/>
</dbReference>
<sequence>MEDKKKARSSCGVSLSLDIIGDKWSLLIVRDLAYLGKDTYGDLLKMEEGIATNVLADRLVVLEKAEIITKEIFVGSKSKFKYRLTEKGIDLYPIIMEIMFWGSKYCEVKPEQIGIAKMTKQQRDAFTKDVMKKRHKELTERS</sequence>
<dbReference type="AlphaFoldDB" id="A0A2S7SY10"/>
<keyword evidence="2" id="KW-0238">DNA-binding</keyword>
<dbReference type="RefSeq" id="WP_105038679.1">
    <property type="nucleotide sequence ID" value="NZ_PPSL01000002.1"/>
</dbReference>
<dbReference type="Proteomes" id="UP000239872">
    <property type="component" value="Unassembled WGS sequence"/>
</dbReference>
<dbReference type="PROSITE" id="PS51118">
    <property type="entry name" value="HTH_HXLR"/>
    <property type="match status" value="1"/>
</dbReference>
<evidence type="ECO:0000256" key="3">
    <source>
        <dbReference type="ARBA" id="ARBA00023163"/>
    </source>
</evidence>
<gene>
    <name evidence="5" type="ORF">CJD36_008370</name>
</gene>
<evidence type="ECO:0000256" key="2">
    <source>
        <dbReference type="ARBA" id="ARBA00023125"/>
    </source>
</evidence>
<dbReference type="OrthoDB" id="9791143at2"/>
<comment type="caution">
    <text evidence="5">The sequence shown here is derived from an EMBL/GenBank/DDBJ whole genome shotgun (WGS) entry which is preliminary data.</text>
</comment>
<protein>
    <submittedName>
        <fullName evidence="5">Transcriptional regulator</fullName>
    </submittedName>
</protein>
<evidence type="ECO:0000313" key="5">
    <source>
        <dbReference type="EMBL" id="PQJ11799.1"/>
    </source>
</evidence>
<keyword evidence="3" id="KW-0804">Transcription</keyword>
<reference evidence="5 6" key="1">
    <citation type="submission" date="2018-01" db="EMBL/GenBank/DDBJ databases">
        <title>A novel member of the phylum Bacteroidetes isolated from glacier ice.</title>
        <authorList>
            <person name="Liu Q."/>
            <person name="Xin Y.-H."/>
        </authorList>
    </citation>
    <scope>NUCLEOTIDE SEQUENCE [LARGE SCALE GENOMIC DNA]</scope>
    <source>
        <strain evidence="5 6">RB1R16</strain>
    </source>
</reference>
<dbReference type="SUPFAM" id="SSF46785">
    <property type="entry name" value="Winged helix' DNA-binding domain"/>
    <property type="match status" value="1"/>
</dbReference>
<dbReference type="InterPro" id="IPR002577">
    <property type="entry name" value="HTH_HxlR"/>
</dbReference>
<dbReference type="EMBL" id="PPSL01000002">
    <property type="protein sequence ID" value="PQJ11799.1"/>
    <property type="molecule type" value="Genomic_DNA"/>
</dbReference>
<dbReference type="InterPro" id="IPR036388">
    <property type="entry name" value="WH-like_DNA-bd_sf"/>
</dbReference>
<evidence type="ECO:0000313" key="6">
    <source>
        <dbReference type="Proteomes" id="UP000239872"/>
    </source>
</evidence>
<dbReference type="Pfam" id="PF01638">
    <property type="entry name" value="HxlR"/>
    <property type="match status" value="1"/>
</dbReference>
<keyword evidence="6" id="KW-1185">Reference proteome</keyword>
<keyword evidence="1" id="KW-0805">Transcription regulation</keyword>
<dbReference type="PANTHER" id="PTHR33204">
    <property type="entry name" value="TRANSCRIPTIONAL REGULATOR, MARR FAMILY"/>
    <property type="match status" value="1"/>
</dbReference>
<proteinExistence type="predicted"/>
<organism evidence="5 6">
    <name type="scientific">Flavipsychrobacter stenotrophus</name>
    <dbReference type="NCBI Taxonomy" id="2077091"/>
    <lineage>
        <taxon>Bacteria</taxon>
        <taxon>Pseudomonadati</taxon>
        <taxon>Bacteroidota</taxon>
        <taxon>Chitinophagia</taxon>
        <taxon>Chitinophagales</taxon>
        <taxon>Chitinophagaceae</taxon>
        <taxon>Flavipsychrobacter</taxon>
    </lineage>
</organism>
<evidence type="ECO:0000259" key="4">
    <source>
        <dbReference type="PROSITE" id="PS51118"/>
    </source>
</evidence>
<feature type="domain" description="HTH hxlR-type" evidence="4">
    <location>
        <begin position="11"/>
        <end position="110"/>
    </location>
</feature>
<dbReference type="Gene3D" id="1.10.10.10">
    <property type="entry name" value="Winged helix-like DNA-binding domain superfamily/Winged helix DNA-binding domain"/>
    <property type="match status" value="1"/>
</dbReference>
<dbReference type="PANTHER" id="PTHR33204:SF18">
    <property type="entry name" value="TRANSCRIPTIONAL REGULATORY PROTEIN"/>
    <property type="match status" value="1"/>
</dbReference>
<accession>A0A2S7SY10</accession>
<dbReference type="GO" id="GO:0003677">
    <property type="term" value="F:DNA binding"/>
    <property type="evidence" value="ECO:0007669"/>
    <property type="project" value="UniProtKB-KW"/>
</dbReference>
<evidence type="ECO:0000256" key="1">
    <source>
        <dbReference type="ARBA" id="ARBA00023015"/>
    </source>
</evidence>
<name>A0A2S7SY10_9BACT</name>